<keyword evidence="2" id="KW-1185">Reference proteome</keyword>
<evidence type="ECO:0000313" key="1">
    <source>
        <dbReference type="EMBL" id="OBX27843.1"/>
    </source>
</evidence>
<gene>
    <name evidence="1" type="ORF">A9J31_09210</name>
</gene>
<sequence length="330" mass="37877">MRSERWWQDSSVIDSLFQEPKAYEFVQATRLLRHAPYGKVQSHWANDFEFNSSLNLNFPNSEIETLELNQEKVQLTNLMVGLTGIQGALPYSYTNKIKLSGRQQRQETQKFLGLFNHKLTAHYVDASLNYHLPIRYEIEQDNHYLDILHALSGYIKSQHAQPELDDYFAEFSGLMQGQNNTAYALKTMLSCIFKQEFNIREFIPETFVFEEDQRTCLGGSQPNLLGLNTFCGEKIRQIDEKIEVSIGPLSHAEYLSFLPNQAKSLKLKQIIQTWCSPTLMVDIRLILKKEEIKPLCLNSKGGIGLAQGAFLQPKQRLDHAETCYALMGTT</sequence>
<dbReference type="RefSeq" id="WP_067766898.1">
    <property type="nucleotide sequence ID" value="NZ_LZDS01000028.1"/>
</dbReference>
<dbReference type="PANTHER" id="PTHR35564">
    <property type="match status" value="1"/>
</dbReference>
<dbReference type="OrthoDB" id="1523296at2"/>
<protein>
    <submittedName>
        <fullName evidence="1">Type VI secretion protein</fullName>
    </submittedName>
</protein>
<dbReference type="Pfam" id="PF06996">
    <property type="entry name" value="T6SS_TssG"/>
    <property type="match status" value="1"/>
</dbReference>
<organism evidence="1 2">
    <name type="scientific">Acinetobacter gandensis</name>
    <dbReference type="NCBI Taxonomy" id="1443941"/>
    <lineage>
        <taxon>Bacteria</taxon>
        <taxon>Pseudomonadati</taxon>
        <taxon>Pseudomonadota</taxon>
        <taxon>Gammaproteobacteria</taxon>
        <taxon>Moraxellales</taxon>
        <taxon>Moraxellaceae</taxon>
        <taxon>Acinetobacter</taxon>
    </lineage>
</organism>
<proteinExistence type="predicted"/>
<dbReference type="Proteomes" id="UP000185753">
    <property type="component" value="Unassembled WGS sequence"/>
</dbReference>
<dbReference type="AlphaFoldDB" id="A0A1A7R8M6"/>
<accession>A0A1A7R8M6</accession>
<comment type="caution">
    <text evidence="1">The sequence shown here is derived from an EMBL/GenBank/DDBJ whole genome shotgun (WGS) entry which is preliminary data.</text>
</comment>
<dbReference type="STRING" id="1443941.A9J31_09210"/>
<name>A0A1A7R8M6_9GAMM</name>
<reference evidence="2" key="1">
    <citation type="submission" date="2016-06" db="EMBL/GenBank/DDBJ databases">
        <authorList>
            <person name="Radolfova-Krizova L."/>
            <person name="Nemec A."/>
        </authorList>
    </citation>
    <scope>NUCLEOTIDE SEQUENCE [LARGE SCALE GENOMIC DNA]</scope>
    <source>
        <strain evidence="2">ANC 4275</strain>
    </source>
</reference>
<dbReference type="PANTHER" id="PTHR35564:SF4">
    <property type="entry name" value="CYTOPLASMIC PROTEIN"/>
    <property type="match status" value="1"/>
</dbReference>
<dbReference type="NCBIfam" id="TIGR03347">
    <property type="entry name" value="VI_chp_1"/>
    <property type="match status" value="1"/>
</dbReference>
<dbReference type="InterPro" id="IPR010732">
    <property type="entry name" value="T6SS_TssG-like"/>
</dbReference>
<evidence type="ECO:0000313" key="2">
    <source>
        <dbReference type="Proteomes" id="UP000185753"/>
    </source>
</evidence>
<dbReference type="EMBL" id="LZDS01000028">
    <property type="protein sequence ID" value="OBX27843.1"/>
    <property type="molecule type" value="Genomic_DNA"/>
</dbReference>